<evidence type="ECO:0000259" key="1">
    <source>
        <dbReference type="Pfam" id="PF08486"/>
    </source>
</evidence>
<keyword evidence="3" id="KW-1185">Reference proteome</keyword>
<feature type="domain" description="Sporulation stage II protein D amidase enhancer LytB N-terminal" evidence="1">
    <location>
        <begin position="343"/>
        <end position="426"/>
    </location>
</feature>
<dbReference type="AlphaFoldDB" id="A0A853J8S9"/>
<proteinExistence type="predicted"/>
<dbReference type="Gene3D" id="2.60.40.1120">
    <property type="entry name" value="Carboxypeptidase-like, regulatory domain"/>
    <property type="match status" value="1"/>
</dbReference>
<dbReference type="Pfam" id="PF08486">
    <property type="entry name" value="SpoIID"/>
    <property type="match status" value="1"/>
</dbReference>
<dbReference type="RefSeq" id="WP_180677395.1">
    <property type="nucleotide sequence ID" value="NZ_JACCKA010000029.1"/>
</dbReference>
<sequence length="713" mass="74003">MSTISDRGPRRRGARPPRTALLLACGALLALAAAFAEWASRGDVAERPMAQAATSDAASAPTAGGPARAGAFAAADRVAAPHIRVRDSATGRALEARLELHPLAGKATPLEARIPPRGARLKGIAPGDYLLTATAPGQAPLGARLAFDAAPLPVTLWLPPAATPTTLHRKALAALDCGDCSLLTGHVYDRASGAALPGAVVAAQGGARAVTDAEGAFELLLAAPSGSHADALPRATTLTVDAAGYRRQRVAGIALLPDAAHHVIDLERGSGEARQDLTHVLARAPGRTSAPPPQAHVPDRDEALDPADPGQVLHAARLARSSVSIAVPASIRVGTGCSGRSCSGVSVYEFEDYVGRGLDDEWIASWHPDALAAGAIAYRSYAAWYVANPVGAAYDICNSTACQVFGSGAWSATVAAAAATRGVLLTRDGIGAAFSEYSAENNAWDDPSDGRSCSNPDLSCGNGSNGSPANGWPCLADEVGHGRGCFGHGRGMSQWGSQRWAADHGRGWRWIADHYYNGNGRPGGMRNAFLANLDPGTARLLEDFEAGVGRFDRRPTDSGSTVGVSSDSLAQRDCGIRRNGDCSLRVLLRDDPAVSADWSVRLLSGGGAPAANPHVPGTARIGLWVYSGGTGMRVGIGIDDADGTERSTARAIAANQWTWLEWDLADPSQWSAWVGGSNGAIDGASVTLDAIWLMRAQTAYDVNIYIDDVQFVD</sequence>
<dbReference type="Proteomes" id="UP000578091">
    <property type="component" value="Unassembled WGS sequence"/>
</dbReference>
<accession>A0A853J8S9</accession>
<gene>
    <name evidence="2" type="ORF">H0E84_04310</name>
</gene>
<organism evidence="2 3">
    <name type="scientific">Luteimonas salinisoli</name>
    <dbReference type="NCBI Taxonomy" id="2752307"/>
    <lineage>
        <taxon>Bacteria</taxon>
        <taxon>Pseudomonadati</taxon>
        <taxon>Pseudomonadota</taxon>
        <taxon>Gammaproteobacteria</taxon>
        <taxon>Lysobacterales</taxon>
        <taxon>Lysobacteraceae</taxon>
        <taxon>Luteimonas</taxon>
    </lineage>
</organism>
<dbReference type="SUPFAM" id="SSF49464">
    <property type="entry name" value="Carboxypeptidase regulatory domain-like"/>
    <property type="match status" value="1"/>
</dbReference>
<evidence type="ECO:0000313" key="2">
    <source>
        <dbReference type="EMBL" id="NZA25596.1"/>
    </source>
</evidence>
<evidence type="ECO:0000313" key="3">
    <source>
        <dbReference type="Proteomes" id="UP000578091"/>
    </source>
</evidence>
<dbReference type="EMBL" id="JACCKA010000029">
    <property type="protein sequence ID" value="NZA25596.1"/>
    <property type="molecule type" value="Genomic_DNA"/>
</dbReference>
<dbReference type="InterPro" id="IPR013693">
    <property type="entry name" value="SpoIID/LytB_N"/>
</dbReference>
<dbReference type="InterPro" id="IPR008969">
    <property type="entry name" value="CarboxyPept-like_regulatory"/>
</dbReference>
<protein>
    <recommendedName>
        <fullName evidence="1">Sporulation stage II protein D amidase enhancer LytB N-terminal domain-containing protein</fullName>
    </recommendedName>
</protein>
<reference evidence="2 3" key="1">
    <citation type="submission" date="2020-07" db="EMBL/GenBank/DDBJ databases">
        <title>Luteimonas sp. SJ-92.</title>
        <authorList>
            <person name="Huang X.-X."/>
            <person name="Xu L."/>
            <person name="Sun J.-Q."/>
        </authorList>
    </citation>
    <scope>NUCLEOTIDE SEQUENCE [LARGE SCALE GENOMIC DNA]</scope>
    <source>
        <strain evidence="2 3">SJ-92</strain>
    </source>
</reference>
<name>A0A853J8S9_9GAMM</name>
<comment type="caution">
    <text evidence="2">The sequence shown here is derived from an EMBL/GenBank/DDBJ whole genome shotgun (WGS) entry which is preliminary data.</text>
</comment>